<dbReference type="Proteomes" id="UP001569428">
    <property type="component" value="Unassembled WGS sequence"/>
</dbReference>
<protein>
    <submittedName>
        <fullName evidence="1">Uncharacterized protein</fullName>
    </submittedName>
</protein>
<proteinExistence type="predicted"/>
<dbReference type="RefSeq" id="WP_371839783.1">
    <property type="nucleotide sequence ID" value="NZ_JBGMEK010000034.1"/>
</dbReference>
<organism evidence="1 2">
    <name type="scientific">Microbulbifer epialgicus</name>
    <dbReference type="NCBI Taxonomy" id="393907"/>
    <lineage>
        <taxon>Bacteria</taxon>
        <taxon>Pseudomonadati</taxon>
        <taxon>Pseudomonadota</taxon>
        <taxon>Gammaproteobacteria</taxon>
        <taxon>Cellvibrionales</taxon>
        <taxon>Microbulbiferaceae</taxon>
        <taxon>Microbulbifer</taxon>
    </lineage>
</organism>
<evidence type="ECO:0000313" key="1">
    <source>
        <dbReference type="EMBL" id="MFA0812153.1"/>
    </source>
</evidence>
<reference evidence="1 2" key="1">
    <citation type="submission" date="2024-08" db="EMBL/GenBank/DDBJ databases">
        <authorList>
            <person name="Ishaq N."/>
        </authorList>
    </citation>
    <scope>NUCLEOTIDE SEQUENCE [LARGE SCALE GENOMIC DNA]</scope>
    <source>
        <strain evidence="1 2">DSM 18651</strain>
    </source>
</reference>
<gene>
    <name evidence="1" type="ORF">ACCI49_14650</name>
</gene>
<name>A0ABV4P1A9_9GAMM</name>
<comment type="caution">
    <text evidence="1">The sequence shown here is derived from an EMBL/GenBank/DDBJ whole genome shotgun (WGS) entry which is preliminary data.</text>
</comment>
<sequence>MVEEELKIALLEAASYFRSRGIPVWELEALGAVNKIERNDFSFLEDLWIKYAPTCDIDDLLVTEYATEDEDKVNKLNTQLAEIANKVFALLERVKCKKT</sequence>
<accession>A0ABV4P1A9</accession>
<evidence type="ECO:0000313" key="2">
    <source>
        <dbReference type="Proteomes" id="UP001569428"/>
    </source>
</evidence>
<keyword evidence="2" id="KW-1185">Reference proteome</keyword>
<dbReference type="EMBL" id="JBGMEK010000034">
    <property type="protein sequence ID" value="MFA0812153.1"/>
    <property type="molecule type" value="Genomic_DNA"/>
</dbReference>